<dbReference type="Pfam" id="PF00903">
    <property type="entry name" value="Glyoxalase"/>
    <property type="match status" value="1"/>
</dbReference>
<evidence type="ECO:0000259" key="1">
    <source>
        <dbReference type="PROSITE" id="PS51819"/>
    </source>
</evidence>
<dbReference type="InterPro" id="IPR029068">
    <property type="entry name" value="Glyas_Bleomycin-R_OHBP_Dase"/>
</dbReference>
<dbReference type="Gene3D" id="3.10.180.10">
    <property type="entry name" value="2,3-Dihydroxybiphenyl 1,2-Dioxygenase, domain 1"/>
    <property type="match status" value="1"/>
</dbReference>
<proteinExistence type="predicted"/>
<dbReference type="OrthoDB" id="9795306at2"/>
<protein>
    <submittedName>
        <fullName evidence="2">Putative glyoxalase superfamily protein PhnB</fullName>
    </submittedName>
</protein>
<dbReference type="InterPro" id="IPR004360">
    <property type="entry name" value="Glyas_Fos-R_dOase_dom"/>
</dbReference>
<reference evidence="2 3" key="1">
    <citation type="submission" date="2018-06" db="EMBL/GenBank/DDBJ databases">
        <title>Genomic Encyclopedia of Type Strains, Phase IV (KMG-IV): sequencing the most valuable type-strain genomes for metagenomic binning, comparative biology and taxonomic classification.</title>
        <authorList>
            <person name="Goeker M."/>
        </authorList>
    </citation>
    <scope>NUCLEOTIDE SEQUENCE [LARGE SCALE GENOMIC DNA]</scope>
    <source>
        <strain evidence="2 3">DSM 45521</strain>
    </source>
</reference>
<dbReference type="EMBL" id="QJSP01000003">
    <property type="protein sequence ID" value="PYE19405.1"/>
    <property type="molecule type" value="Genomic_DNA"/>
</dbReference>
<evidence type="ECO:0000313" key="2">
    <source>
        <dbReference type="EMBL" id="PYE19405.1"/>
    </source>
</evidence>
<dbReference type="CDD" id="cd16356">
    <property type="entry name" value="PsjN_like"/>
    <property type="match status" value="1"/>
</dbReference>
<name>A0A318RZN1_WILLI</name>
<evidence type="ECO:0000313" key="3">
    <source>
        <dbReference type="Proteomes" id="UP000247591"/>
    </source>
</evidence>
<feature type="domain" description="VOC" evidence="1">
    <location>
        <begin position="4"/>
        <end position="129"/>
    </location>
</feature>
<sequence>MTTGLSFASVFADDIGKLSDFYRRVFGFDEVVELRSEHFRGLRVGDTVLGFSAHTAYDMLNLAAPENPGDGVSSFLTFEMADDDEVDTATKTAVAAGATCVKAPARTYYGAWQSVFLDPEGNAFRINHLTLESP</sequence>
<accession>A0A318RZN1</accession>
<keyword evidence="3" id="KW-1185">Reference proteome</keyword>
<comment type="caution">
    <text evidence="2">The sequence shown here is derived from an EMBL/GenBank/DDBJ whole genome shotgun (WGS) entry which is preliminary data.</text>
</comment>
<dbReference type="PROSITE" id="PS51819">
    <property type="entry name" value="VOC"/>
    <property type="match status" value="1"/>
</dbReference>
<dbReference type="SUPFAM" id="SSF54593">
    <property type="entry name" value="Glyoxalase/Bleomycin resistance protein/Dihydroxybiphenyl dioxygenase"/>
    <property type="match status" value="1"/>
</dbReference>
<gene>
    <name evidence="2" type="ORF">DFR67_103318</name>
</gene>
<dbReference type="RefSeq" id="WP_110468594.1">
    <property type="nucleotide sequence ID" value="NZ_QJSP01000003.1"/>
</dbReference>
<organism evidence="2 3">
    <name type="scientific">Williamsia limnetica</name>
    <dbReference type="NCBI Taxonomy" id="882452"/>
    <lineage>
        <taxon>Bacteria</taxon>
        <taxon>Bacillati</taxon>
        <taxon>Actinomycetota</taxon>
        <taxon>Actinomycetes</taxon>
        <taxon>Mycobacteriales</taxon>
        <taxon>Nocardiaceae</taxon>
        <taxon>Williamsia</taxon>
    </lineage>
</organism>
<dbReference type="InterPro" id="IPR037523">
    <property type="entry name" value="VOC_core"/>
</dbReference>
<dbReference type="Proteomes" id="UP000247591">
    <property type="component" value="Unassembled WGS sequence"/>
</dbReference>
<dbReference type="AlphaFoldDB" id="A0A318RZN1"/>